<protein>
    <submittedName>
        <fullName evidence="2">Uncharacterized protein</fullName>
    </submittedName>
</protein>
<keyword evidence="1" id="KW-0677">Repeat</keyword>
<sequence>MPPKKDTSKLNVKNIEEKETPFDPVPYETRDVCTSISLLLSPEKEIVTRALWVLTKYANLKEPNAEFLYKNGILANLLDLINYTDLTILRFTLKVLGQIVWDVPAAAKELSLEQYNTQVKQINHIFMTVQDPSVTEFSTQILSRVVKDPLMASYVFRAGVVAPIFKVLQTFEDADIQFNTLNFFYNVLEAREAEYVLQLTAEFSPRTLLCYLKSKLEEIREATMNIIEKITSWKSGPMQQLLRDQNIVEVLFKVILNPEFKALHKKSF</sequence>
<dbReference type="OrthoDB" id="7537227at2759"/>
<evidence type="ECO:0000313" key="3">
    <source>
        <dbReference type="Proteomes" id="UP000801492"/>
    </source>
</evidence>
<dbReference type="InterPro" id="IPR016024">
    <property type="entry name" value="ARM-type_fold"/>
</dbReference>
<accession>A0A8K0G4A8</accession>
<dbReference type="PANTHER" id="PTHR46618">
    <property type="entry name" value="ARMADILLO REPEAT-CONTAINING PROTEIN 3"/>
    <property type="match status" value="1"/>
</dbReference>
<dbReference type="InterPro" id="IPR011989">
    <property type="entry name" value="ARM-like"/>
</dbReference>
<keyword evidence="3" id="KW-1185">Reference proteome</keyword>
<dbReference type="InterPro" id="IPR052441">
    <property type="entry name" value="Armadillo-Ser/Thr_Kinase"/>
</dbReference>
<dbReference type="Proteomes" id="UP000801492">
    <property type="component" value="Unassembled WGS sequence"/>
</dbReference>
<comment type="caution">
    <text evidence="2">The sequence shown here is derived from an EMBL/GenBank/DDBJ whole genome shotgun (WGS) entry which is preliminary data.</text>
</comment>
<dbReference type="Gene3D" id="1.25.10.10">
    <property type="entry name" value="Leucine-rich Repeat Variant"/>
    <property type="match status" value="1"/>
</dbReference>
<dbReference type="AlphaFoldDB" id="A0A8K0G4A8"/>
<proteinExistence type="predicted"/>
<dbReference type="EMBL" id="VTPC01090027">
    <property type="protein sequence ID" value="KAF2885148.1"/>
    <property type="molecule type" value="Genomic_DNA"/>
</dbReference>
<dbReference type="PANTHER" id="PTHR46618:SF1">
    <property type="entry name" value="ARMADILLO REPEAT-CONTAINING PROTEIN 3"/>
    <property type="match status" value="1"/>
</dbReference>
<dbReference type="SUPFAM" id="SSF48371">
    <property type="entry name" value="ARM repeat"/>
    <property type="match status" value="1"/>
</dbReference>
<evidence type="ECO:0000313" key="2">
    <source>
        <dbReference type="EMBL" id="KAF2885148.1"/>
    </source>
</evidence>
<reference evidence="2" key="1">
    <citation type="submission" date="2019-08" db="EMBL/GenBank/DDBJ databases">
        <title>The genome of the North American firefly Photinus pyralis.</title>
        <authorList>
            <consortium name="Photinus pyralis genome working group"/>
            <person name="Fallon T.R."/>
            <person name="Sander Lower S.E."/>
            <person name="Weng J.-K."/>
        </authorList>
    </citation>
    <scope>NUCLEOTIDE SEQUENCE</scope>
    <source>
        <strain evidence="2">TRF0915ILg1</strain>
        <tissue evidence="2">Whole body</tissue>
    </source>
</reference>
<name>A0A8K0G4A8_IGNLU</name>
<gene>
    <name evidence="2" type="ORF">ILUMI_21024</name>
</gene>
<organism evidence="2 3">
    <name type="scientific">Ignelater luminosus</name>
    <name type="common">Cucubano</name>
    <name type="synonym">Pyrophorus luminosus</name>
    <dbReference type="NCBI Taxonomy" id="2038154"/>
    <lineage>
        <taxon>Eukaryota</taxon>
        <taxon>Metazoa</taxon>
        <taxon>Ecdysozoa</taxon>
        <taxon>Arthropoda</taxon>
        <taxon>Hexapoda</taxon>
        <taxon>Insecta</taxon>
        <taxon>Pterygota</taxon>
        <taxon>Neoptera</taxon>
        <taxon>Endopterygota</taxon>
        <taxon>Coleoptera</taxon>
        <taxon>Polyphaga</taxon>
        <taxon>Elateriformia</taxon>
        <taxon>Elateroidea</taxon>
        <taxon>Elateridae</taxon>
        <taxon>Agrypninae</taxon>
        <taxon>Pyrophorini</taxon>
        <taxon>Ignelater</taxon>
    </lineage>
</organism>
<evidence type="ECO:0000256" key="1">
    <source>
        <dbReference type="ARBA" id="ARBA00022737"/>
    </source>
</evidence>